<dbReference type="InterPro" id="IPR029058">
    <property type="entry name" value="AB_hydrolase_fold"/>
</dbReference>
<evidence type="ECO:0000313" key="3">
    <source>
        <dbReference type="Proteomes" id="UP000238325"/>
    </source>
</evidence>
<dbReference type="OrthoDB" id="980024at2"/>
<organism evidence="1 4">
    <name type="scientific">Chryseobacterium culicis</name>
    <dbReference type="NCBI Taxonomy" id="680127"/>
    <lineage>
        <taxon>Bacteria</taxon>
        <taxon>Pseudomonadati</taxon>
        <taxon>Bacteroidota</taxon>
        <taxon>Flavobacteriia</taxon>
        <taxon>Flavobacteriales</taxon>
        <taxon>Weeksellaceae</taxon>
        <taxon>Chryseobacterium group</taxon>
        <taxon>Chryseobacterium</taxon>
    </lineage>
</organism>
<accession>A0A2S9CZS1</accession>
<dbReference type="Gene3D" id="3.40.50.1820">
    <property type="entry name" value="alpha/beta hydrolase"/>
    <property type="match status" value="1"/>
</dbReference>
<dbReference type="AlphaFoldDB" id="A0A2S9CZS1"/>
<sequence length="295" mass="33693">MQILFIHGRAQEEFSQEILLRIWAEALRASFENANIPFPENLNLTLPYYGKDLIHQRDLYKQAIKDGKFKMRSPNNVSEFDEVYEDLLEELRKNSGISKKEVAQESGETEQYRGLTNNKHVIALARLVDRRLDSLGNFCVKWKTDDVVTYLVVEAARQEINSFHTSAITKEPTIIISHSLGTVIAYDILHTLAENQYDIRGLVTLGSPLGVQAVQRQLYPCPSYPKILNGQWVNIYDPKDIVALNPLNNKNFRVTPQIINHEIENNSDNHHDIKPYLSSPVVAETIYTILTSACK</sequence>
<dbReference type="RefSeq" id="WP_105680704.1">
    <property type="nucleotide sequence ID" value="NZ_JBBGZD010000001.1"/>
</dbReference>
<reference evidence="3 4" key="1">
    <citation type="submission" date="2017-09" db="EMBL/GenBank/DDBJ databases">
        <title>Genomic, metabolic, and phenotypic characteristics of bacterial isolates from the natural microbiome of the model nematode Caenorhabditis elegans.</title>
        <authorList>
            <person name="Zimmermann J."/>
            <person name="Obeng N."/>
            <person name="Yang W."/>
            <person name="Obeng O."/>
            <person name="Kissoyan K."/>
            <person name="Pees B."/>
            <person name="Dirksen P."/>
            <person name="Hoppner M."/>
            <person name="Franke A."/>
            <person name="Rosenstiel P."/>
            <person name="Leippe M."/>
            <person name="Dierking K."/>
            <person name="Kaleta C."/>
            <person name="Schulenburg H."/>
        </authorList>
    </citation>
    <scope>NUCLEOTIDE SEQUENCE [LARGE SCALE GENOMIC DNA]</scope>
    <source>
        <strain evidence="1 4">MYb25</strain>
        <strain evidence="2 3">MYb44</strain>
    </source>
</reference>
<dbReference type="Proteomes" id="UP000238325">
    <property type="component" value="Unassembled WGS sequence"/>
</dbReference>
<dbReference type="SUPFAM" id="SSF53474">
    <property type="entry name" value="alpha/beta-Hydrolases"/>
    <property type="match status" value="1"/>
</dbReference>
<keyword evidence="3" id="KW-1185">Reference proteome</keyword>
<evidence type="ECO:0000313" key="1">
    <source>
        <dbReference type="EMBL" id="PRB85961.1"/>
    </source>
</evidence>
<evidence type="ECO:0000313" key="4">
    <source>
        <dbReference type="Proteomes" id="UP000238534"/>
    </source>
</evidence>
<dbReference type="Proteomes" id="UP000238534">
    <property type="component" value="Unassembled WGS sequence"/>
</dbReference>
<dbReference type="EMBL" id="PCPP01000001">
    <property type="protein sequence ID" value="PRB85961.1"/>
    <property type="molecule type" value="Genomic_DNA"/>
</dbReference>
<proteinExistence type="predicted"/>
<name>A0A2S9CZS1_CHRCI</name>
<dbReference type="EMBL" id="PCPH01000001">
    <property type="protein sequence ID" value="PRB91714.1"/>
    <property type="molecule type" value="Genomic_DNA"/>
</dbReference>
<protein>
    <recommendedName>
        <fullName evidence="5">Alpha/beta hydrolase</fullName>
    </recommendedName>
</protein>
<evidence type="ECO:0000313" key="2">
    <source>
        <dbReference type="EMBL" id="PRB91714.1"/>
    </source>
</evidence>
<comment type="caution">
    <text evidence="1">The sequence shown here is derived from an EMBL/GenBank/DDBJ whole genome shotgun (WGS) entry which is preliminary data.</text>
</comment>
<gene>
    <name evidence="1" type="ORF">CQ022_06845</name>
    <name evidence="2" type="ORF">CQ033_00515</name>
</gene>
<evidence type="ECO:0008006" key="5">
    <source>
        <dbReference type="Google" id="ProtNLM"/>
    </source>
</evidence>